<feature type="non-terminal residue" evidence="1">
    <location>
        <position position="1"/>
    </location>
</feature>
<evidence type="ECO:0000313" key="1">
    <source>
        <dbReference type="EMBL" id="HIX82489.1"/>
    </source>
</evidence>
<dbReference type="GO" id="GO:0005829">
    <property type="term" value="C:cytosol"/>
    <property type="evidence" value="ECO:0007669"/>
    <property type="project" value="TreeGrafter"/>
</dbReference>
<comment type="caution">
    <text evidence="1">The sequence shown here is derived from an EMBL/GenBank/DDBJ whole genome shotgun (WGS) entry which is preliminary data.</text>
</comment>
<keyword evidence="1" id="KW-0378">Hydrolase</keyword>
<dbReference type="PANTHER" id="PTHR10000">
    <property type="entry name" value="PHOSPHOSERINE PHOSPHATASE"/>
    <property type="match status" value="1"/>
</dbReference>
<dbReference type="NCBIfam" id="TIGR01484">
    <property type="entry name" value="HAD-SF-IIB"/>
    <property type="match status" value="1"/>
</dbReference>
<dbReference type="Gene3D" id="3.30.1240.10">
    <property type="match status" value="1"/>
</dbReference>
<gene>
    <name evidence="1" type="ORF">H9980_11065</name>
</gene>
<protein>
    <submittedName>
        <fullName evidence="1">Cof-type HAD-IIB family hydrolase</fullName>
    </submittedName>
</protein>
<name>A0A9D1XNB9_9FIRM</name>
<dbReference type="EMBL" id="DXET01000245">
    <property type="protein sequence ID" value="HIX82489.1"/>
    <property type="molecule type" value="Genomic_DNA"/>
</dbReference>
<evidence type="ECO:0000313" key="2">
    <source>
        <dbReference type="Proteomes" id="UP000886724"/>
    </source>
</evidence>
<dbReference type="AlphaFoldDB" id="A0A9D1XNB9"/>
<dbReference type="InterPro" id="IPR036412">
    <property type="entry name" value="HAD-like_sf"/>
</dbReference>
<dbReference type="PANTHER" id="PTHR10000:SF25">
    <property type="entry name" value="PHOSPHATASE YKRA-RELATED"/>
    <property type="match status" value="1"/>
</dbReference>
<dbReference type="GO" id="GO:0016791">
    <property type="term" value="F:phosphatase activity"/>
    <property type="evidence" value="ECO:0007669"/>
    <property type="project" value="TreeGrafter"/>
</dbReference>
<dbReference type="Pfam" id="PF08282">
    <property type="entry name" value="Hydrolase_3"/>
    <property type="match status" value="1"/>
</dbReference>
<sequence>TPKTANGIKQARENGHKCFLCTGRAPVSIMKSIRKIGFDGIISSAGGFVNIGGKYIFENFINQYVLSEVMLLFTNKKILFSLETKDALYQTPGVKDFFDKKNSKIMENNLELARFLEERKNEEVRLPISEFDILKHKVTKVCFISEDKIAFYDCVKYLSEFFNIVIFSKESDDFINGEIILKNCTKGDAIKKAVDYLGGKIEDTIAFGDSMNDYEMIKDAGYGVVSYLAPEKLKAIADDTFDDPDNDGIYKSMKKLELI</sequence>
<dbReference type="GO" id="GO:0000287">
    <property type="term" value="F:magnesium ion binding"/>
    <property type="evidence" value="ECO:0007669"/>
    <property type="project" value="TreeGrafter"/>
</dbReference>
<organism evidence="1 2">
    <name type="scientific">Candidatus Erysipelatoclostridium merdavium</name>
    <dbReference type="NCBI Taxonomy" id="2838566"/>
    <lineage>
        <taxon>Bacteria</taxon>
        <taxon>Bacillati</taxon>
        <taxon>Bacillota</taxon>
        <taxon>Erysipelotrichia</taxon>
        <taxon>Erysipelotrichales</taxon>
        <taxon>Erysipelotrichales incertae sedis</taxon>
    </lineage>
</organism>
<proteinExistence type="predicted"/>
<dbReference type="Proteomes" id="UP000886724">
    <property type="component" value="Unassembled WGS sequence"/>
</dbReference>
<dbReference type="InterPro" id="IPR006379">
    <property type="entry name" value="HAD-SF_hydro_IIB"/>
</dbReference>
<dbReference type="Gene3D" id="3.40.50.1000">
    <property type="entry name" value="HAD superfamily/HAD-like"/>
    <property type="match status" value="1"/>
</dbReference>
<accession>A0A9D1XNB9</accession>
<dbReference type="InterPro" id="IPR023214">
    <property type="entry name" value="HAD_sf"/>
</dbReference>
<dbReference type="SUPFAM" id="SSF56784">
    <property type="entry name" value="HAD-like"/>
    <property type="match status" value="1"/>
</dbReference>
<reference evidence="1" key="2">
    <citation type="submission" date="2021-04" db="EMBL/GenBank/DDBJ databases">
        <authorList>
            <person name="Gilroy R."/>
        </authorList>
    </citation>
    <scope>NUCLEOTIDE SEQUENCE</scope>
    <source>
        <strain evidence="1">ChiGjej1B1-14440</strain>
    </source>
</reference>
<reference evidence="1" key="1">
    <citation type="journal article" date="2021" name="PeerJ">
        <title>Extensive microbial diversity within the chicken gut microbiome revealed by metagenomics and culture.</title>
        <authorList>
            <person name="Gilroy R."/>
            <person name="Ravi A."/>
            <person name="Getino M."/>
            <person name="Pursley I."/>
            <person name="Horton D.L."/>
            <person name="Alikhan N.F."/>
            <person name="Baker D."/>
            <person name="Gharbi K."/>
            <person name="Hall N."/>
            <person name="Watson M."/>
            <person name="Adriaenssens E.M."/>
            <person name="Foster-Nyarko E."/>
            <person name="Jarju S."/>
            <person name="Secka A."/>
            <person name="Antonio M."/>
            <person name="Oren A."/>
            <person name="Chaudhuri R.R."/>
            <person name="La Ragione R."/>
            <person name="Hildebrand F."/>
            <person name="Pallen M.J."/>
        </authorList>
    </citation>
    <scope>NUCLEOTIDE SEQUENCE</scope>
    <source>
        <strain evidence="1">ChiGjej1B1-14440</strain>
    </source>
</reference>